<reference evidence="3 4" key="1">
    <citation type="submission" date="2014-03" db="EMBL/GenBank/DDBJ databases">
        <title>Draft Genome Sequences of Four Burkholderia Strains.</title>
        <authorList>
            <person name="Liu X.Y."/>
            <person name="Li C.X."/>
            <person name="Xu J.H."/>
        </authorList>
    </citation>
    <scope>NUCLEOTIDE SEQUENCE [LARGE SCALE GENOMIC DNA]</scope>
    <source>
        <strain evidence="3 4">OP-1</strain>
    </source>
</reference>
<proteinExistence type="predicted"/>
<dbReference type="GO" id="GO:0004222">
    <property type="term" value="F:metalloendopeptidase activity"/>
    <property type="evidence" value="ECO:0007669"/>
    <property type="project" value="TreeGrafter"/>
</dbReference>
<dbReference type="FunFam" id="2.70.70.10:FF:000006">
    <property type="entry name" value="M23 family peptidase"/>
    <property type="match status" value="1"/>
</dbReference>
<sequence length="326" mass="34720">MAFVIWSRRSMSRQRIRFVEARTARAIAVIGAITLLVAALALGIAIGTMFARSHLGEEQTLMSRRSYEIEELGRINAALIELTPRVEGLSAQVSELHEFDTHLKAAHGAGGTSGVHDVPPLPDSEEPATSLDGAGGPALPPRLCDIGRAAAGAPRQRLKSAHRIIDCLNDEVSQLQTQTLAHYAAYMAFPGRNPAPGLRSGSPYGNRLDPFTGRLSFHPGIDFAGPAGTPILASAGGRVIAAGERNGYGISVDIRHSDGMVTRYGHASRIFVKTGEFVMPGQVIAEVGSTGRSTGPHLHFEVIVDGAQINPSPYLALFRRLSHAQS</sequence>
<dbReference type="EMBL" id="JFHD01000007">
    <property type="protein sequence ID" value="KDR30984.1"/>
    <property type="molecule type" value="Genomic_DNA"/>
</dbReference>
<feature type="region of interest" description="Disordered" evidence="1">
    <location>
        <begin position="107"/>
        <end position="137"/>
    </location>
</feature>
<dbReference type="Pfam" id="PF01551">
    <property type="entry name" value="Peptidase_M23"/>
    <property type="match status" value="1"/>
</dbReference>
<evidence type="ECO:0000313" key="4">
    <source>
        <dbReference type="Proteomes" id="UP000027451"/>
    </source>
</evidence>
<dbReference type="Gene3D" id="2.70.70.10">
    <property type="entry name" value="Glucose Permease (Domain IIA)"/>
    <property type="match status" value="1"/>
</dbReference>
<evidence type="ECO:0000313" key="3">
    <source>
        <dbReference type="EMBL" id="KDR30984.1"/>
    </source>
</evidence>
<dbReference type="InterPro" id="IPR050570">
    <property type="entry name" value="Cell_wall_metabolism_enzyme"/>
</dbReference>
<protein>
    <submittedName>
        <fullName evidence="3">Peptidase M23</fullName>
    </submittedName>
</protein>
<dbReference type="Proteomes" id="UP000027451">
    <property type="component" value="Unassembled WGS sequence"/>
</dbReference>
<dbReference type="InterPro" id="IPR016047">
    <property type="entry name" value="M23ase_b-sheet_dom"/>
</dbReference>
<dbReference type="SUPFAM" id="SSF51261">
    <property type="entry name" value="Duplicated hybrid motif"/>
    <property type="match status" value="1"/>
</dbReference>
<accession>A0A656QQC2</accession>
<name>A0A656QQC2_9BURK</name>
<evidence type="ECO:0000256" key="1">
    <source>
        <dbReference type="SAM" id="MobiDB-lite"/>
    </source>
</evidence>
<dbReference type="PANTHER" id="PTHR21666:SF270">
    <property type="entry name" value="MUREIN HYDROLASE ACTIVATOR ENVC"/>
    <property type="match status" value="1"/>
</dbReference>
<dbReference type="PANTHER" id="PTHR21666">
    <property type="entry name" value="PEPTIDASE-RELATED"/>
    <property type="match status" value="1"/>
</dbReference>
<comment type="caution">
    <text evidence="3">The sequence shown here is derived from an EMBL/GenBank/DDBJ whole genome shotgun (WGS) entry which is preliminary data.</text>
</comment>
<organism evidence="3 4">
    <name type="scientific">Caballeronia zhejiangensis</name>
    <dbReference type="NCBI Taxonomy" id="871203"/>
    <lineage>
        <taxon>Bacteria</taxon>
        <taxon>Pseudomonadati</taxon>
        <taxon>Pseudomonadota</taxon>
        <taxon>Betaproteobacteria</taxon>
        <taxon>Burkholderiales</taxon>
        <taxon>Burkholderiaceae</taxon>
        <taxon>Caballeronia</taxon>
    </lineage>
</organism>
<dbReference type="InterPro" id="IPR011055">
    <property type="entry name" value="Dup_hybrid_motif"/>
</dbReference>
<gene>
    <name evidence="3" type="ORF">BG60_35215</name>
</gene>
<dbReference type="CDD" id="cd12797">
    <property type="entry name" value="M23_peptidase"/>
    <property type="match status" value="1"/>
</dbReference>
<evidence type="ECO:0000259" key="2">
    <source>
        <dbReference type="Pfam" id="PF01551"/>
    </source>
</evidence>
<keyword evidence="4" id="KW-1185">Reference proteome</keyword>
<feature type="domain" description="M23ase beta-sheet core" evidence="2">
    <location>
        <begin position="217"/>
        <end position="311"/>
    </location>
</feature>
<dbReference type="AlphaFoldDB" id="A0A656QQC2"/>
<dbReference type="OrthoDB" id="9815245at2"/>